<dbReference type="EC" id="2.1.1.72" evidence="1"/>
<sequence length="906" mass="102442">MNAVEIEEAISLLAEQPFVAAEFPYAFLEAFGNKATTIIRLKTGNNNKSDVEGGVLQYNNIHIAVCDIGNVTETLFKLKESPATTKAKVKFILATDGSEFQAEDLNSGETVVCDYSAFHNYFGFFLSLAGISTVKQIREDAFDIKATSRLNKLYIELLSNNPEWATAERRHDMNHFLARLIFCFFAEDTDIFIEDGLFTQTVQQMSNRDASDTHEIISEIFRTMDIKKDDRAEGKVKNWAIKFPYVNGQLFSGSTETPKFTKIGRSYLLHVGKLDWKKVNPDIFGSMIQAVADEDERGALGMHYTSVPNILKVLNPLFLDDLKMQLEEAGDNTRKLLNLRKRISRIRIFDPACGSGNFLVIAYKQMREIEAEINSRRGEGHLASEIPLTNFRGIELRDFSCEIARLALIIAEYQSDVIYRGQKLALAEFLPLNKENWIVCGNSLRRDWLSLMDVKGAGVKLHADDLFSTPLHQSEINFENERGETYICGNPPYLGAKKKSTIQTEDMNAVGLGKAQLLDYVCAFIIKGLEVIKHTECGMALVVTSSICQGEQVSLLWPEIFKKSKLNFAYRPFKWANSAANNAGVWCTILGLEAHEKKIKRLFFDGQLKLCDNIAPYLIPGPDIICEPRKKPISDIRQMQMGSNPVDGKRLVLSVEEYKKIISSDPRAKKYLKKYGGTDEITSGNNRWCIWIEEDEVEEALAIPLIAERVEACRIYRETAGRDARKAAKRPYAFCYSTYNDLPFVNVGKVIGNSTKFVPATLRPKGFVSSDAAFTIYGTPLVEFSIIVSTLHCVWAETIAGRLGNGTRYGNTTAYNTFPVPLLTEKNKEDLINCAEEILIARERYFPATIADLYDSESMPEDLRRAHDRNDEVIDRIYVGRRFKNDTERLEKLFDLYTQLTSKRKA</sequence>
<accession>A0A1H4HG81</accession>
<dbReference type="InterPro" id="IPR046818">
    <property type="entry name" value="MmeI_C"/>
</dbReference>
<evidence type="ECO:0000313" key="11">
    <source>
        <dbReference type="Proteomes" id="UP000198850"/>
    </source>
</evidence>
<evidence type="ECO:0000256" key="2">
    <source>
        <dbReference type="ARBA" id="ARBA00022603"/>
    </source>
</evidence>
<dbReference type="GO" id="GO:0009007">
    <property type="term" value="F:site-specific DNA-methyltransferase (adenine-specific) activity"/>
    <property type="evidence" value="ECO:0007669"/>
    <property type="project" value="UniProtKB-EC"/>
</dbReference>
<feature type="domain" description="MmeI-like N-terminal" evidence="5">
    <location>
        <begin position="1"/>
        <end position="158"/>
    </location>
</feature>
<evidence type="ECO:0000259" key="7">
    <source>
        <dbReference type="Pfam" id="PF20466"/>
    </source>
</evidence>
<dbReference type="AlphaFoldDB" id="A0A1H4HG81"/>
<dbReference type="OrthoDB" id="32195at2"/>
<dbReference type="Pfam" id="PF20464">
    <property type="entry name" value="MmeI_N"/>
    <property type="match status" value="1"/>
</dbReference>
<dbReference type="PANTHER" id="PTHR33841">
    <property type="entry name" value="DNA METHYLTRANSFERASE YEEA-RELATED"/>
    <property type="match status" value="1"/>
</dbReference>
<dbReference type="InterPro" id="IPR029063">
    <property type="entry name" value="SAM-dependent_MTases_sf"/>
</dbReference>
<evidence type="ECO:0000256" key="4">
    <source>
        <dbReference type="ARBA" id="ARBA00047942"/>
    </source>
</evidence>
<dbReference type="InterPro" id="IPR046819">
    <property type="entry name" value="MmeI_hel"/>
</dbReference>
<dbReference type="EMBL" id="FNRA01000018">
    <property type="protein sequence ID" value="SEB20877.1"/>
    <property type="molecule type" value="Genomic_DNA"/>
</dbReference>
<name>A0A1H4HG81_9SPHI</name>
<dbReference type="Pfam" id="PF20465">
    <property type="entry name" value="MmeI_hel"/>
    <property type="match status" value="1"/>
</dbReference>
<evidence type="ECO:0000259" key="5">
    <source>
        <dbReference type="Pfam" id="PF20464"/>
    </source>
</evidence>
<evidence type="ECO:0000259" key="8">
    <source>
        <dbReference type="Pfam" id="PF20467"/>
    </source>
</evidence>
<dbReference type="Proteomes" id="UP000198850">
    <property type="component" value="Unassembled WGS sequence"/>
</dbReference>
<dbReference type="InterPro" id="IPR046816">
    <property type="entry name" value="MmeI_Mtase"/>
</dbReference>
<protein>
    <recommendedName>
        <fullName evidence="1">site-specific DNA-methyltransferase (adenine-specific)</fullName>
        <ecNumber evidence="1">2.1.1.72</ecNumber>
    </recommendedName>
</protein>
<feature type="domain" description="MmeI-like C-terminal" evidence="8">
    <location>
        <begin position="825"/>
        <end position="902"/>
    </location>
</feature>
<dbReference type="STRING" id="425514.SAMN05443550_1185"/>
<feature type="domain" description="MmeI-like helicase spacer" evidence="6">
    <location>
        <begin position="171"/>
        <end position="251"/>
    </location>
</feature>
<dbReference type="GO" id="GO:0032259">
    <property type="term" value="P:methylation"/>
    <property type="evidence" value="ECO:0007669"/>
    <property type="project" value="UniProtKB-KW"/>
</dbReference>
<keyword evidence="11" id="KW-1185">Reference proteome</keyword>
<dbReference type="RefSeq" id="WP_090559983.1">
    <property type="nucleotide sequence ID" value="NZ_FNRA01000018.1"/>
</dbReference>
<evidence type="ECO:0000256" key="1">
    <source>
        <dbReference type="ARBA" id="ARBA00011900"/>
    </source>
</evidence>
<evidence type="ECO:0000259" key="6">
    <source>
        <dbReference type="Pfam" id="PF20465"/>
    </source>
</evidence>
<dbReference type="Gene3D" id="3.40.50.150">
    <property type="entry name" value="Vaccinia Virus protein VP39"/>
    <property type="match status" value="1"/>
</dbReference>
<evidence type="ECO:0000313" key="10">
    <source>
        <dbReference type="EMBL" id="SEB20877.1"/>
    </source>
</evidence>
<proteinExistence type="predicted"/>
<dbReference type="InterPro" id="IPR050953">
    <property type="entry name" value="N4_N6_ade-DNA_methylase"/>
</dbReference>
<evidence type="ECO:0000259" key="9">
    <source>
        <dbReference type="Pfam" id="PF20473"/>
    </source>
</evidence>
<dbReference type="SUPFAM" id="SSF53335">
    <property type="entry name" value="S-adenosyl-L-methionine-dependent methyltransferases"/>
    <property type="match status" value="1"/>
</dbReference>
<keyword evidence="3" id="KW-0808">Transferase</keyword>
<dbReference type="PANTHER" id="PTHR33841:SF1">
    <property type="entry name" value="DNA METHYLTRANSFERASE A"/>
    <property type="match status" value="1"/>
</dbReference>
<dbReference type="InterPro" id="IPR046817">
    <property type="entry name" value="MmeI_N"/>
</dbReference>
<dbReference type="Pfam" id="PF20467">
    <property type="entry name" value="MmeI_C"/>
    <property type="match status" value="1"/>
</dbReference>
<evidence type="ECO:0000256" key="3">
    <source>
        <dbReference type="ARBA" id="ARBA00022679"/>
    </source>
</evidence>
<dbReference type="Pfam" id="PF20473">
    <property type="entry name" value="MmeI_Mtase"/>
    <property type="match status" value="1"/>
</dbReference>
<feature type="domain" description="MmeI-like DNA-methyltransferase" evidence="9">
    <location>
        <begin position="326"/>
        <end position="603"/>
    </location>
</feature>
<feature type="domain" description="MmeI-like target recognition" evidence="7">
    <location>
        <begin position="621"/>
        <end position="822"/>
    </location>
</feature>
<reference evidence="10 11" key="1">
    <citation type="submission" date="2016-10" db="EMBL/GenBank/DDBJ databases">
        <authorList>
            <person name="de Groot N.N."/>
        </authorList>
    </citation>
    <scope>NUCLEOTIDE SEQUENCE [LARGE SCALE GENOMIC DNA]</scope>
    <source>
        <strain evidence="10 11">DSM 19033</strain>
    </source>
</reference>
<comment type="catalytic activity">
    <reaction evidence="4">
        <text>a 2'-deoxyadenosine in DNA + S-adenosyl-L-methionine = an N(6)-methyl-2'-deoxyadenosine in DNA + S-adenosyl-L-homocysteine + H(+)</text>
        <dbReference type="Rhea" id="RHEA:15197"/>
        <dbReference type="Rhea" id="RHEA-COMP:12418"/>
        <dbReference type="Rhea" id="RHEA-COMP:12419"/>
        <dbReference type="ChEBI" id="CHEBI:15378"/>
        <dbReference type="ChEBI" id="CHEBI:57856"/>
        <dbReference type="ChEBI" id="CHEBI:59789"/>
        <dbReference type="ChEBI" id="CHEBI:90615"/>
        <dbReference type="ChEBI" id="CHEBI:90616"/>
        <dbReference type="EC" id="2.1.1.72"/>
    </reaction>
</comment>
<gene>
    <name evidence="10" type="ORF">SAMN05443550_1185</name>
</gene>
<dbReference type="Pfam" id="PF20466">
    <property type="entry name" value="MmeI_TRD"/>
    <property type="match status" value="1"/>
</dbReference>
<dbReference type="InterPro" id="IPR046820">
    <property type="entry name" value="MmeI_TRD"/>
</dbReference>
<organism evidence="10 11">
    <name type="scientific">Pedobacter hartonius</name>
    <dbReference type="NCBI Taxonomy" id="425514"/>
    <lineage>
        <taxon>Bacteria</taxon>
        <taxon>Pseudomonadati</taxon>
        <taxon>Bacteroidota</taxon>
        <taxon>Sphingobacteriia</taxon>
        <taxon>Sphingobacteriales</taxon>
        <taxon>Sphingobacteriaceae</taxon>
        <taxon>Pedobacter</taxon>
    </lineage>
</organism>
<keyword evidence="2" id="KW-0489">Methyltransferase</keyword>